<dbReference type="PANTHER" id="PTHR12300:SF161">
    <property type="entry name" value="RECEPTOR EXPRESSION-ENHANCING PROTEIN"/>
    <property type="match status" value="1"/>
</dbReference>
<dbReference type="AlphaFoldDB" id="A0A0M3K156"/>
<evidence type="ECO:0000256" key="2">
    <source>
        <dbReference type="ARBA" id="ARBA00008573"/>
    </source>
</evidence>
<feature type="compositionally biased region" description="Basic residues" evidence="7">
    <location>
        <begin position="209"/>
        <end position="221"/>
    </location>
</feature>
<keyword evidence="3" id="KW-0812">Transmembrane</keyword>
<dbReference type="OrthoDB" id="10009287at2759"/>
<accession>A0A0M3K156</accession>
<feature type="compositionally biased region" description="Basic residues" evidence="7">
    <location>
        <begin position="236"/>
        <end position="245"/>
    </location>
</feature>
<dbReference type="Pfam" id="PF03134">
    <property type="entry name" value="TB2_DP1_HVA22"/>
    <property type="match status" value="1"/>
</dbReference>
<dbReference type="PANTHER" id="PTHR12300">
    <property type="entry name" value="HVA22-LIKE PROTEINS"/>
    <property type="match status" value="1"/>
</dbReference>
<evidence type="ECO:0000256" key="5">
    <source>
        <dbReference type="ARBA" id="ARBA00023136"/>
    </source>
</evidence>
<proteinExistence type="inferred from homology"/>
<evidence type="ECO:0000256" key="6">
    <source>
        <dbReference type="RuleBase" id="RU362006"/>
    </source>
</evidence>
<evidence type="ECO:0000313" key="9">
    <source>
        <dbReference type="Proteomes" id="UP000267096"/>
    </source>
</evidence>
<evidence type="ECO:0000313" key="10">
    <source>
        <dbReference type="WBParaSite" id="ASIM_0001458801-mRNA-1"/>
    </source>
</evidence>
<evidence type="ECO:0000256" key="1">
    <source>
        <dbReference type="ARBA" id="ARBA00004141"/>
    </source>
</evidence>
<evidence type="ECO:0000256" key="4">
    <source>
        <dbReference type="ARBA" id="ARBA00022989"/>
    </source>
</evidence>
<comment type="similarity">
    <text evidence="2 6">Belongs to the DP1 family.</text>
</comment>
<name>A0A0M3K156_ANISI</name>
<keyword evidence="5" id="KW-0472">Membrane</keyword>
<dbReference type="GO" id="GO:0016020">
    <property type="term" value="C:membrane"/>
    <property type="evidence" value="ECO:0007669"/>
    <property type="project" value="UniProtKB-SubCell"/>
</dbReference>
<reference evidence="10" key="1">
    <citation type="submission" date="2017-02" db="UniProtKB">
        <authorList>
            <consortium name="WormBaseParasite"/>
        </authorList>
    </citation>
    <scope>IDENTIFICATION</scope>
</reference>
<organism evidence="10">
    <name type="scientific">Anisakis simplex</name>
    <name type="common">Herring worm</name>
    <dbReference type="NCBI Taxonomy" id="6269"/>
    <lineage>
        <taxon>Eukaryota</taxon>
        <taxon>Metazoa</taxon>
        <taxon>Ecdysozoa</taxon>
        <taxon>Nematoda</taxon>
        <taxon>Chromadorea</taxon>
        <taxon>Rhabditida</taxon>
        <taxon>Spirurina</taxon>
        <taxon>Ascaridomorpha</taxon>
        <taxon>Ascaridoidea</taxon>
        <taxon>Anisakidae</taxon>
        <taxon>Anisakis</taxon>
        <taxon>Anisakis simplex complex</taxon>
    </lineage>
</organism>
<dbReference type="EMBL" id="UYRR01031573">
    <property type="protein sequence ID" value="VDK51131.1"/>
    <property type="molecule type" value="Genomic_DNA"/>
</dbReference>
<reference evidence="8 9" key="2">
    <citation type="submission" date="2018-11" db="EMBL/GenBank/DDBJ databases">
        <authorList>
            <consortium name="Pathogen Informatics"/>
        </authorList>
    </citation>
    <scope>NUCLEOTIDE SEQUENCE [LARGE SCALE GENOMIC DNA]</scope>
</reference>
<keyword evidence="9" id="KW-1185">Reference proteome</keyword>
<evidence type="ECO:0000256" key="3">
    <source>
        <dbReference type="ARBA" id="ARBA00022692"/>
    </source>
</evidence>
<gene>
    <name evidence="8" type="ORF">ASIM_LOCUS13998</name>
</gene>
<evidence type="ECO:0000313" key="8">
    <source>
        <dbReference type="EMBL" id="VDK51131.1"/>
    </source>
</evidence>
<sequence>MVFNFVSHAISIAVGAIYPSFQTIKVIREGSTAMLIKWLKYWTVFSSMLVADTALDALLLSYLIPGYTLLKIALLGWAASPYTNGAEIIFDKFVLPLLESYESDFDAFTSRVISAGQGTVERIWSNVLACTRDAVFSIMWRRESHSLQYQRSVQTPIRTVVEEQDEADVVLDYDNRRIKPEPVDYDEVYFNENETGSIADSDVQPIAMRTRRSGKPRKKIASRTGGRGDLPSNRQVKARGSRARTRKVESDLSD</sequence>
<dbReference type="WBParaSite" id="ASIM_0001458801-mRNA-1">
    <property type="protein sequence ID" value="ASIM_0001458801-mRNA-1"/>
    <property type="gene ID" value="ASIM_0001458801"/>
</dbReference>
<protein>
    <recommendedName>
        <fullName evidence="6">Receptor expression-enhancing protein</fullName>
    </recommendedName>
</protein>
<comment type="subcellular location">
    <subcellularLocation>
        <location evidence="1 6">Membrane</location>
        <topology evidence="1 6">Multi-pass membrane protein</topology>
    </subcellularLocation>
</comment>
<evidence type="ECO:0000256" key="7">
    <source>
        <dbReference type="SAM" id="MobiDB-lite"/>
    </source>
</evidence>
<dbReference type="InterPro" id="IPR004345">
    <property type="entry name" value="TB2_DP1_HVA22"/>
</dbReference>
<keyword evidence="4" id="KW-1133">Transmembrane helix</keyword>
<feature type="region of interest" description="Disordered" evidence="7">
    <location>
        <begin position="209"/>
        <end position="254"/>
    </location>
</feature>
<dbReference type="Proteomes" id="UP000267096">
    <property type="component" value="Unassembled WGS sequence"/>
</dbReference>